<accession>A0A6J6SST8</accession>
<feature type="transmembrane region" description="Helical" evidence="2">
    <location>
        <begin position="352"/>
        <end position="377"/>
    </location>
</feature>
<evidence type="ECO:0000256" key="1">
    <source>
        <dbReference type="SAM" id="MobiDB-lite"/>
    </source>
</evidence>
<keyword evidence="2" id="KW-1133">Transmembrane helix</keyword>
<feature type="transmembrane region" description="Helical" evidence="2">
    <location>
        <begin position="247"/>
        <end position="268"/>
    </location>
</feature>
<dbReference type="PANTHER" id="PTHR23028:SF53">
    <property type="entry name" value="ACYL_TRANSF_3 DOMAIN-CONTAINING PROTEIN"/>
    <property type="match status" value="1"/>
</dbReference>
<protein>
    <submittedName>
        <fullName evidence="4">Unannotated protein</fullName>
    </submittedName>
</protein>
<dbReference type="EMBL" id="CAEZYZ010000013">
    <property type="protein sequence ID" value="CAB4737705.1"/>
    <property type="molecule type" value="Genomic_DNA"/>
</dbReference>
<dbReference type="GO" id="GO:0016020">
    <property type="term" value="C:membrane"/>
    <property type="evidence" value="ECO:0007669"/>
    <property type="project" value="TreeGrafter"/>
</dbReference>
<feature type="transmembrane region" description="Helical" evidence="2">
    <location>
        <begin position="145"/>
        <end position="167"/>
    </location>
</feature>
<feature type="transmembrane region" description="Helical" evidence="2">
    <location>
        <begin position="87"/>
        <end position="108"/>
    </location>
</feature>
<feature type="transmembrane region" description="Helical" evidence="2">
    <location>
        <begin position="318"/>
        <end position="340"/>
    </location>
</feature>
<dbReference type="GO" id="GO:0016747">
    <property type="term" value="F:acyltransferase activity, transferring groups other than amino-acyl groups"/>
    <property type="evidence" value="ECO:0007669"/>
    <property type="project" value="InterPro"/>
</dbReference>
<evidence type="ECO:0000259" key="3">
    <source>
        <dbReference type="Pfam" id="PF01757"/>
    </source>
</evidence>
<dbReference type="InterPro" id="IPR002656">
    <property type="entry name" value="Acyl_transf_3_dom"/>
</dbReference>
<feature type="transmembrane region" description="Helical" evidence="2">
    <location>
        <begin position="45"/>
        <end position="66"/>
    </location>
</feature>
<dbReference type="AlphaFoldDB" id="A0A6J6SST8"/>
<dbReference type="PANTHER" id="PTHR23028">
    <property type="entry name" value="ACETYLTRANSFERASE"/>
    <property type="match status" value="1"/>
</dbReference>
<keyword evidence="2" id="KW-0812">Transmembrane</keyword>
<evidence type="ECO:0000313" key="4">
    <source>
        <dbReference type="EMBL" id="CAB4737705.1"/>
    </source>
</evidence>
<name>A0A6J6SST8_9ZZZZ</name>
<keyword evidence="2" id="KW-0472">Membrane</keyword>
<sequence length="436" mass="47959">MSVFIRQLTGVRFVAAAWVLLYHLQGPLDNVGLLAIPVIPDVLNVGRLGVDLFFALSGFILTHTYLSRLGQRARLRETLNFWWLRLARVYPVHLVMLVVAGVALFAQAKVTGDSLDRDWLNPLDFIRNLLLIQEWGPQPQRGWNFVAWSLSMEWLAYLIFPILILVIWRCNKRLGLPMLIVLWFACITPLVGYGLSRTDSYYTDNWGSTIRILTEFTAGAITYLIVRRLLPEGSDDPGRRTLQGANALSWLLPLAVVAGSVLLANLAIAQPPITLNTSGDAEPMPPYFHLLLVPFLIAWLGALALARGRVSRGLATKTLVLGGFISYSLYMTHLVVFGLWRAGMRAAGIDSGLLYAAGLLVLVAAALVIAWLMWRLVEEPAREWMRGRAGVRRAPTEEAGEAIAERLDSGAEPVSLPGAPGSTPQANPGAKPEATP</sequence>
<feature type="transmembrane region" description="Helical" evidence="2">
    <location>
        <begin position="208"/>
        <end position="226"/>
    </location>
</feature>
<dbReference type="GO" id="GO:0009103">
    <property type="term" value="P:lipopolysaccharide biosynthetic process"/>
    <property type="evidence" value="ECO:0007669"/>
    <property type="project" value="TreeGrafter"/>
</dbReference>
<proteinExistence type="predicted"/>
<feature type="domain" description="Acyltransferase 3" evidence="3">
    <location>
        <begin position="7"/>
        <end position="374"/>
    </location>
</feature>
<gene>
    <name evidence="4" type="ORF">UFOPK2810_00134</name>
</gene>
<feature type="transmembrane region" description="Helical" evidence="2">
    <location>
        <begin position="174"/>
        <end position="196"/>
    </location>
</feature>
<feature type="transmembrane region" description="Helical" evidence="2">
    <location>
        <begin position="288"/>
        <end position="306"/>
    </location>
</feature>
<reference evidence="4" key="1">
    <citation type="submission" date="2020-05" db="EMBL/GenBank/DDBJ databases">
        <authorList>
            <person name="Chiriac C."/>
            <person name="Salcher M."/>
            <person name="Ghai R."/>
            <person name="Kavagutti S V."/>
        </authorList>
    </citation>
    <scope>NUCLEOTIDE SEQUENCE</scope>
</reference>
<feature type="region of interest" description="Disordered" evidence="1">
    <location>
        <begin position="411"/>
        <end position="436"/>
    </location>
</feature>
<organism evidence="4">
    <name type="scientific">freshwater metagenome</name>
    <dbReference type="NCBI Taxonomy" id="449393"/>
    <lineage>
        <taxon>unclassified sequences</taxon>
        <taxon>metagenomes</taxon>
        <taxon>ecological metagenomes</taxon>
    </lineage>
</organism>
<feature type="transmembrane region" description="Helical" evidence="2">
    <location>
        <begin position="7"/>
        <end position="25"/>
    </location>
</feature>
<dbReference type="Pfam" id="PF01757">
    <property type="entry name" value="Acyl_transf_3"/>
    <property type="match status" value="1"/>
</dbReference>
<dbReference type="InterPro" id="IPR050879">
    <property type="entry name" value="Acyltransferase_3"/>
</dbReference>
<evidence type="ECO:0000256" key="2">
    <source>
        <dbReference type="SAM" id="Phobius"/>
    </source>
</evidence>